<keyword evidence="1" id="KW-0472">Membrane</keyword>
<dbReference type="PANTHER" id="PTHR40078:SF1">
    <property type="entry name" value="INTEGRAL MEMBRANE PROTEIN"/>
    <property type="match status" value="1"/>
</dbReference>
<feature type="transmembrane region" description="Helical" evidence="1">
    <location>
        <begin position="48"/>
        <end position="68"/>
    </location>
</feature>
<reference evidence="2" key="1">
    <citation type="submission" date="2018-05" db="EMBL/GenBank/DDBJ databases">
        <authorList>
            <person name="Lanie J.A."/>
            <person name="Ng W.-L."/>
            <person name="Kazmierczak K.M."/>
            <person name="Andrzejewski T.M."/>
            <person name="Davidsen T.M."/>
            <person name="Wayne K.J."/>
            <person name="Tettelin H."/>
            <person name="Glass J.I."/>
            <person name="Rusch D."/>
            <person name="Podicherti R."/>
            <person name="Tsui H.-C.T."/>
            <person name="Winkler M.E."/>
        </authorList>
    </citation>
    <scope>NUCLEOTIDE SEQUENCE</scope>
</reference>
<evidence type="ECO:0008006" key="3">
    <source>
        <dbReference type="Google" id="ProtNLM"/>
    </source>
</evidence>
<proteinExistence type="predicted"/>
<protein>
    <recommendedName>
        <fullName evidence="3">Membrane protein YczE</fullName>
    </recommendedName>
</protein>
<keyword evidence="1" id="KW-1133">Transmembrane helix</keyword>
<name>A0A382Q5R7_9ZZZZ</name>
<accession>A0A382Q5R7</accession>
<sequence length="204" mass="21000">MSGVVARLALVVVGQVCFGIGIGLLFLADLGVGPWDVLHDGLSGRLDRAPGTVTIGLGALLVLLLVLFRQPIGPATVTNVVIIGTTLNLLLGVFETPSTYVVRLVLVSGAPLLVALGSMVYLGAGIGVGPRDGLMTALIDTGLSTRAARTLLEVTVLVGGLALGGSVGVGTVMFALLVGPSLHRLQHRVWPGWSEPPGWVFRRG</sequence>
<gene>
    <name evidence="2" type="ORF">METZ01_LOCUS333773</name>
</gene>
<feature type="transmembrane region" description="Helical" evidence="1">
    <location>
        <begin position="75"/>
        <end position="94"/>
    </location>
</feature>
<feature type="transmembrane region" description="Helical" evidence="1">
    <location>
        <begin position="100"/>
        <end position="129"/>
    </location>
</feature>
<evidence type="ECO:0000313" key="2">
    <source>
        <dbReference type="EMBL" id="SVC80919.1"/>
    </source>
</evidence>
<dbReference type="PANTHER" id="PTHR40078">
    <property type="entry name" value="INTEGRAL MEMBRANE PROTEIN-RELATED"/>
    <property type="match status" value="1"/>
</dbReference>
<feature type="transmembrane region" description="Helical" evidence="1">
    <location>
        <begin position="7"/>
        <end position="28"/>
    </location>
</feature>
<evidence type="ECO:0000256" key="1">
    <source>
        <dbReference type="SAM" id="Phobius"/>
    </source>
</evidence>
<keyword evidence="1" id="KW-0812">Transmembrane</keyword>
<dbReference type="InterPro" id="IPR038750">
    <property type="entry name" value="YczE/YyaS-like"/>
</dbReference>
<organism evidence="2">
    <name type="scientific">marine metagenome</name>
    <dbReference type="NCBI Taxonomy" id="408172"/>
    <lineage>
        <taxon>unclassified sequences</taxon>
        <taxon>metagenomes</taxon>
        <taxon>ecological metagenomes</taxon>
    </lineage>
</organism>
<dbReference type="Pfam" id="PF19700">
    <property type="entry name" value="DUF6198"/>
    <property type="match status" value="1"/>
</dbReference>
<feature type="transmembrane region" description="Helical" evidence="1">
    <location>
        <begin position="150"/>
        <end position="178"/>
    </location>
</feature>
<dbReference type="AlphaFoldDB" id="A0A382Q5R7"/>
<dbReference type="EMBL" id="UINC01112170">
    <property type="protein sequence ID" value="SVC80919.1"/>
    <property type="molecule type" value="Genomic_DNA"/>
</dbReference>